<dbReference type="Pfam" id="PF02375">
    <property type="entry name" value="JmjN"/>
    <property type="match status" value="1"/>
</dbReference>
<keyword evidence="10" id="KW-0408">Iron</keyword>
<evidence type="ECO:0000256" key="6">
    <source>
        <dbReference type="ARBA" id="ARBA00022737"/>
    </source>
</evidence>
<evidence type="ECO:0000259" key="15">
    <source>
        <dbReference type="PROSITE" id="PS50016"/>
    </source>
</evidence>
<feature type="domain" description="JmjN" evidence="17">
    <location>
        <begin position="107"/>
        <end position="148"/>
    </location>
</feature>
<dbReference type="PROSITE" id="PS50016">
    <property type="entry name" value="ZF_PHD_2"/>
    <property type="match status" value="2"/>
</dbReference>
<dbReference type="FunFam" id="1.10.150.60:FF:000010">
    <property type="entry name" value="PHD transcription factor (Rum1)"/>
    <property type="match status" value="1"/>
</dbReference>
<sequence>MAGASSNGPIAAQGTPKSSTNGSSRKSPSQGHSSGTPTTRMKAGGGGGSGGGSGSGGMATTMIPPSQGVPLSTRRAAGLDMSSVEHRQIPSIKEQPKKDRPHGITEAPTYRPTDEEFKDPFKYVQSISEEGRKYGIVKIIPPDTWNPPFCIDTERFHFKTRRQELNSVEGGTRANLNYLDQLNKFHSQHGMTLNRYPSVDKRPLDLYRLKKAVDIRGGFDKVCKGKKWAEIGRDLGYSGKIMSSLSTSLKNSYQKYLHPYEEYVKTAKPGVQQQLEAEYGGPLTPSPAGSPAGKMAKNFIKSPGGIQESPLARTAFALNSSGMREKPVDSDNDSPMPDAGPVDASETSTPGPAGGFTPVNMGGFTAVNGNAFTAVNSIKKESEPTPAPNETPRPSSRGSKRHHSENSDSPSKDPGADGEKESGERRSKRLKKAPTVAGSNMIFHRPATPRPDRPNKTKPGEKCEKCGRGDDATSLLLCDGCDHGYHTYCLDPPVKTIPERDWYCNRCLVGTGEFGFEDGPVYSLKQFQEKANNFKENYFGSKMTYDPILNTKRQVTEDDVEQEFWRLVESLHETVEVEYGADIHSTTHGSGFPAIEKDPLNKYSHDPWNLNILPLHSESLFRHIKSDVSGMTVPWLYVGMCFSTFCWHNEDHYTYSANYQHFGATKTWYGIPCSDALKFENAMREAVPELFEQQPDLLFQLVTLLTPTALTKAGVKVYAIDQRAGQFVITFPQAYHAGFNHGFNFNEAVNFAPPDWEPYGRAGVERYHEFRKQPVFSHEELLLTAAARDSSIKTALWLAPALEKIRDAALESRNNLRELVPGITEQLVEGDLAEEQYQCIVCKSYCYLSQVICDCTTNVGCIEHHQDICDCASDKHILRLKYNDEALKELVDKVRDKANMPKAWTAKLQKFMLESPRPALKTLRSLLAEGEKIPATIPELPALKSFVERANEWVEEATNYISRKQQNRRKNEKVWRKGNAKAAELEERDKELRKVDNIVRLIQEADQLSFEAPEIEQLRERAEAISDFQAKARYALADAQPNSGMTVEQYEELAEAGRSFNVDLVETEQLDKLIQQCRWIKEIRDMKYTGKVVTLKECQALIDQGYDLGMKNGDGELLGWLEAERNAGQLWSSKARDVMSQEPIHYAQLDSLSRMAQLHPYEQEILDQVDQILNKQREAQRQVQNLVEKAKSVRFLQRPHYKDARDVMDSLTAGQVKPAGTIDLEKELKRHEDWMRRGKKLFGKANAPLHILLSHMQYVEGRNNACFALEDRPRTPVEPSSREQSPDPNSTAPSFGVESSKAGRLREIFCICRQPEAGMMIECEICHEWYHGKCLKIARGKVKEEDKYTCPICDHRVKIPRDAARPKLEDLQAWESEILELPFQPEEQACLTRIISVSQKFRDHLHPFCQNAFGLTSAEVPTMRFYLRKIEGAEVLLAQEHNFLRAELHRWMPIAPDPPPILSSSLSTRKPRPTKQQKLMMSLGIENPEELPVQLRTKAHQFKKAKDITQKTPTNIKPAPRLGSPGSSTSPSTIHHPQFDYSSSGYEIEQESPPFRPGLHDSMEPGHNIRGRALESLLFNSPPPVSFIPGRLHPDVEHIPSTANQIQEMSTMFEFDAASANQEPSDVLMKDISGAMAQSEEAERVALAQQAANEALTLQQFSTLHDDDRDNEPSPRPAPSSVAGEAKQ</sequence>
<dbReference type="InterPro" id="IPR003347">
    <property type="entry name" value="JmjC_dom"/>
</dbReference>
<feature type="compositionally biased region" description="Basic and acidic residues" evidence="14">
    <location>
        <begin position="83"/>
        <end position="103"/>
    </location>
</feature>
<dbReference type="SMART" id="SM00558">
    <property type="entry name" value="JmjC"/>
    <property type="match status" value="1"/>
</dbReference>
<evidence type="ECO:0000256" key="10">
    <source>
        <dbReference type="ARBA" id="ARBA00023004"/>
    </source>
</evidence>
<evidence type="ECO:0000259" key="17">
    <source>
        <dbReference type="PROSITE" id="PS51183"/>
    </source>
</evidence>
<keyword evidence="11" id="KW-0539">Nucleus</keyword>
<evidence type="ECO:0000256" key="12">
    <source>
        <dbReference type="ARBA" id="ARBA00048734"/>
    </source>
</evidence>
<protein>
    <recommendedName>
        <fullName evidence="4">[histone H3]-trimethyl-L-lysine(4) demethylase</fullName>
        <ecNumber evidence="4">1.14.11.67</ecNumber>
    </recommendedName>
</protein>
<dbReference type="Pfam" id="PF08429">
    <property type="entry name" value="PLU-1"/>
    <property type="match status" value="1"/>
</dbReference>
<dbReference type="SMART" id="SM00501">
    <property type="entry name" value="BRIGHT"/>
    <property type="match status" value="1"/>
</dbReference>
<feature type="domain" description="JmjC" evidence="18">
    <location>
        <begin position="602"/>
        <end position="768"/>
    </location>
</feature>
<dbReference type="CDD" id="cd15519">
    <property type="entry name" value="PHD1_Lid2p_like"/>
    <property type="match status" value="1"/>
</dbReference>
<evidence type="ECO:0000256" key="2">
    <source>
        <dbReference type="ARBA" id="ARBA00004123"/>
    </source>
</evidence>
<dbReference type="Pfam" id="PF00628">
    <property type="entry name" value="PHD"/>
    <property type="match status" value="2"/>
</dbReference>
<dbReference type="Gene3D" id="1.10.150.60">
    <property type="entry name" value="ARID DNA-binding domain"/>
    <property type="match status" value="1"/>
</dbReference>
<dbReference type="InterPro" id="IPR019787">
    <property type="entry name" value="Znf_PHD-finger"/>
</dbReference>
<feature type="compositionally biased region" description="Basic and acidic residues" evidence="14">
    <location>
        <begin position="1272"/>
        <end position="1285"/>
    </location>
</feature>
<evidence type="ECO:0000256" key="1">
    <source>
        <dbReference type="ARBA" id="ARBA00001954"/>
    </source>
</evidence>
<dbReference type="GO" id="GO:0000785">
    <property type="term" value="C:chromatin"/>
    <property type="evidence" value="ECO:0007669"/>
    <property type="project" value="TreeGrafter"/>
</dbReference>
<feature type="region of interest" description="Disordered" evidence="14">
    <location>
        <begin position="1"/>
        <end position="115"/>
    </location>
</feature>
<dbReference type="CDD" id="cd16100">
    <property type="entry name" value="ARID"/>
    <property type="match status" value="1"/>
</dbReference>
<comment type="similarity">
    <text evidence="3">Belongs to the JARID1 histone demethylase family.</text>
</comment>
<dbReference type="Gene3D" id="2.30.30.1150">
    <property type="match status" value="1"/>
</dbReference>
<keyword evidence="5" id="KW-0479">Metal-binding</keyword>
<comment type="cofactor">
    <cofactor evidence="1">
        <name>Fe(2+)</name>
        <dbReference type="ChEBI" id="CHEBI:29033"/>
    </cofactor>
</comment>
<dbReference type="Pfam" id="PF21323">
    <property type="entry name" value="KDM5_C-hel"/>
    <property type="match status" value="1"/>
</dbReference>
<comment type="caution">
    <text evidence="19">The sequence shown here is derived from an EMBL/GenBank/DDBJ whole genome shotgun (WGS) entry which is preliminary data.</text>
</comment>
<evidence type="ECO:0000256" key="14">
    <source>
        <dbReference type="SAM" id="MobiDB-lite"/>
    </source>
</evidence>
<dbReference type="InterPro" id="IPR013083">
    <property type="entry name" value="Znf_RING/FYVE/PHD"/>
</dbReference>
<dbReference type="PANTHER" id="PTHR10694">
    <property type="entry name" value="LYSINE-SPECIFIC DEMETHYLASE"/>
    <property type="match status" value="1"/>
</dbReference>
<keyword evidence="6" id="KW-0677">Repeat</keyword>
<feature type="region of interest" description="Disordered" evidence="14">
    <location>
        <begin position="1272"/>
        <end position="1299"/>
    </location>
</feature>
<dbReference type="FunFam" id="2.60.120.650:FF:000014">
    <property type="entry name" value="PHD transcription factor (Rum1)"/>
    <property type="match status" value="1"/>
</dbReference>
<dbReference type="GO" id="GO:0034647">
    <property type="term" value="F:histone H3K4me/H3K4me2/H3K4me3 demethylase activity"/>
    <property type="evidence" value="ECO:0007669"/>
    <property type="project" value="UniProtKB-EC"/>
</dbReference>
<dbReference type="SUPFAM" id="SSF46774">
    <property type="entry name" value="ARID-like"/>
    <property type="match status" value="1"/>
</dbReference>
<dbReference type="GO" id="GO:0008270">
    <property type="term" value="F:zinc ion binding"/>
    <property type="evidence" value="ECO:0007669"/>
    <property type="project" value="UniProtKB-KW"/>
</dbReference>
<dbReference type="InterPro" id="IPR019786">
    <property type="entry name" value="Zinc_finger_PHD-type_CS"/>
</dbReference>
<evidence type="ECO:0000259" key="18">
    <source>
        <dbReference type="PROSITE" id="PS51184"/>
    </source>
</evidence>
<feature type="compositionally biased region" description="Basic and acidic residues" evidence="14">
    <location>
        <begin position="1664"/>
        <end position="1673"/>
    </location>
</feature>
<dbReference type="Pfam" id="PF02928">
    <property type="entry name" value="zf-C5HC2"/>
    <property type="match status" value="1"/>
</dbReference>
<dbReference type="InterPro" id="IPR048615">
    <property type="entry name" value="KDM5_C-hel"/>
</dbReference>
<dbReference type="Proteomes" id="UP001307849">
    <property type="component" value="Unassembled WGS sequence"/>
</dbReference>
<reference evidence="19 20" key="1">
    <citation type="submission" date="2019-10" db="EMBL/GenBank/DDBJ databases">
        <authorList>
            <person name="Palmer J.M."/>
        </authorList>
    </citation>
    <scope>NUCLEOTIDE SEQUENCE [LARGE SCALE GENOMIC DNA]</scope>
    <source>
        <strain evidence="19 20">TWF506</strain>
    </source>
</reference>
<feature type="compositionally biased region" description="Gly residues" evidence="14">
    <location>
        <begin position="43"/>
        <end position="57"/>
    </location>
</feature>
<dbReference type="InterPro" id="IPR001606">
    <property type="entry name" value="ARID_dom"/>
</dbReference>
<evidence type="ECO:0000256" key="13">
    <source>
        <dbReference type="PROSITE-ProRule" id="PRU00146"/>
    </source>
</evidence>
<keyword evidence="9" id="KW-0560">Oxidoreductase</keyword>
<feature type="region of interest" description="Disordered" evidence="14">
    <location>
        <begin position="379"/>
        <end position="465"/>
    </location>
</feature>
<feature type="compositionally biased region" description="Basic and acidic residues" evidence="14">
    <location>
        <begin position="404"/>
        <end position="425"/>
    </location>
</feature>
<keyword evidence="20" id="KW-1185">Reference proteome</keyword>
<dbReference type="PROSITE" id="PS51183">
    <property type="entry name" value="JMJN"/>
    <property type="match status" value="1"/>
</dbReference>
<proteinExistence type="inferred from homology"/>
<evidence type="ECO:0000256" key="11">
    <source>
        <dbReference type="ARBA" id="ARBA00023242"/>
    </source>
</evidence>
<evidence type="ECO:0000256" key="3">
    <source>
        <dbReference type="ARBA" id="ARBA00006801"/>
    </source>
</evidence>
<dbReference type="PROSITE" id="PS51184">
    <property type="entry name" value="JMJC"/>
    <property type="match status" value="1"/>
</dbReference>
<evidence type="ECO:0000256" key="7">
    <source>
        <dbReference type="ARBA" id="ARBA00022771"/>
    </source>
</evidence>
<dbReference type="SUPFAM" id="SSF57903">
    <property type="entry name" value="FYVE/PHD zinc finger"/>
    <property type="match status" value="2"/>
</dbReference>
<dbReference type="EC" id="1.14.11.67" evidence="4"/>
<dbReference type="PROSITE" id="PS51011">
    <property type="entry name" value="ARID"/>
    <property type="match status" value="1"/>
</dbReference>
<comment type="catalytic activity">
    <reaction evidence="12">
        <text>N(6),N(6),N(6)-trimethyl-L-lysyl(4)-[histone H3] + 3 2-oxoglutarate + 3 O2 = L-lysyl(4)-[histone H3] + 3 formaldehyde + 3 succinate + 3 CO2</text>
        <dbReference type="Rhea" id="RHEA:60208"/>
        <dbReference type="Rhea" id="RHEA-COMP:15537"/>
        <dbReference type="Rhea" id="RHEA-COMP:15547"/>
        <dbReference type="ChEBI" id="CHEBI:15379"/>
        <dbReference type="ChEBI" id="CHEBI:16526"/>
        <dbReference type="ChEBI" id="CHEBI:16810"/>
        <dbReference type="ChEBI" id="CHEBI:16842"/>
        <dbReference type="ChEBI" id="CHEBI:29969"/>
        <dbReference type="ChEBI" id="CHEBI:30031"/>
        <dbReference type="ChEBI" id="CHEBI:61961"/>
        <dbReference type="EC" id="1.14.11.67"/>
    </reaction>
</comment>
<gene>
    <name evidence="19" type="ORF">TWF506_008448</name>
</gene>
<name>A0AAN8PFS0_9PEZI</name>
<dbReference type="Gene3D" id="2.60.120.650">
    <property type="entry name" value="Cupin"/>
    <property type="match status" value="1"/>
</dbReference>
<feature type="compositionally biased region" description="Polar residues" evidence="14">
    <location>
        <begin position="15"/>
        <end position="39"/>
    </location>
</feature>
<dbReference type="FunFam" id="3.30.40.10:FF:000322">
    <property type="entry name" value="PHD transcription factor (Rum1)"/>
    <property type="match status" value="1"/>
</dbReference>
<keyword evidence="8" id="KW-0862">Zinc</keyword>
<keyword evidence="7 13" id="KW-0863">Zinc-finger</keyword>
<dbReference type="InterPro" id="IPR013637">
    <property type="entry name" value="Lys_sp_deMease-like_dom"/>
</dbReference>
<dbReference type="PANTHER" id="PTHR10694:SF33">
    <property type="entry name" value="LYSINE-SPECIFIC DEMETHYLASE 5"/>
    <property type="match status" value="1"/>
</dbReference>
<dbReference type="InterPro" id="IPR011011">
    <property type="entry name" value="Znf_FYVE_PHD"/>
</dbReference>
<dbReference type="GO" id="GO:0003677">
    <property type="term" value="F:DNA binding"/>
    <property type="evidence" value="ECO:0007669"/>
    <property type="project" value="InterPro"/>
</dbReference>
<feature type="domain" description="PHD-type" evidence="15">
    <location>
        <begin position="1307"/>
        <end position="1356"/>
    </location>
</feature>
<dbReference type="InterPro" id="IPR004198">
    <property type="entry name" value="Znf_C5HC2"/>
</dbReference>
<dbReference type="EMBL" id="JAVHJM010000005">
    <property type="protein sequence ID" value="KAK6514020.1"/>
    <property type="molecule type" value="Genomic_DNA"/>
</dbReference>
<dbReference type="InterPro" id="IPR003349">
    <property type="entry name" value="JmjN"/>
</dbReference>
<evidence type="ECO:0000313" key="19">
    <source>
        <dbReference type="EMBL" id="KAK6514020.1"/>
    </source>
</evidence>
<dbReference type="Gene3D" id="3.30.40.10">
    <property type="entry name" value="Zinc/RING finger domain, C3HC4 (zinc finger)"/>
    <property type="match status" value="1"/>
</dbReference>
<dbReference type="CDD" id="cd15518">
    <property type="entry name" value="PHD_Ecm5p_Lid2p_like"/>
    <property type="match status" value="1"/>
</dbReference>
<feature type="region of interest" description="Disordered" evidence="14">
    <location>
        <begin position="1512"/>
        <end position="1536"/>
    </location>
</feature>
<feature type="region of interest" description="Disordered" evidence="14">
    <location>
        <begin position="1663"/>
        <end position="1688"/>
    </location>
</feature>
<dbReference type="Pfam" id="PF02373">
    <property type="entry name" value="JmjC"/>
    <property type="match status" value="1"/>
</dbReference>
<evidence type="ECO:0000256" key="4">
    <source>
        <dbReference type="ARBA" id="ARBA00012902"/>
    </source>
</evidence>
<accession>A0AAN8PFS0</accession>
<dbReference type="SMART" id="SM00249">
    <property type="entry name" value="PHD"/>
    <property type="match status" value="2"/>
</dbReference>
<organism evidence="19 20">
    <name type="scientific">Arthrobotrys conoides</name>
    <dbReference type="NCBI Taxonomy" id="74498"/>
    <lineage>
        <taxon>Eukaryota</taxon>
        <taxon>Fungi</taxon>
        <taxon>Dikarya</taxon>
        <taxon>Ascomycota</taxon>
        <taxon>Pezizomycotina</taxon>
        <taxon>Orbiliomycetes</taxon>
        <taxon>Orbiliales</taxon>
        <taxon>Orbiliaceae</taxon>
        <taxon>Arthrobotrys</taxon>
    </lineage>
</organism>
<dbReference type="InterPro" id="IPR001965">
    <property type="entry name" value="Znf_PHD"/>
</dbReference>
<evidence type="ECO:0000256" key="5">
    <source>
        <dbReference type="ARBA" id="ARBA00022723"/>
    </source>
</evidence>
<evidence type="ECO:0000259" key="16">
    <source>
        <dbReference type="PROSITE" id="PS51011"/>
    </source>
</evidence>
<dbReference type="PROSITE" id="PS01359">
    <property type="entry name" value="ZF_PHD_1"/>
    <property type="match status" value="2"/>
</dbReference>
<feature type="domain" description="ARID" evidence="16">
    <location>
        <begin position="172"/>
        <end position="265"/>
    </location>
</feature>
<dbReference type="SMART" id="SM01014">
    <property type="entry name" value="ARID"/>
    <property type="match status" value="1"/>
</dbReference>
<dbReference type="SMART" id="SM00545">
    <property type="entry name" value="JmjN"/>
    <property type="match status" value="1"/>
</dbReference>
<dbReference type="SUPFAM" id="SSF51197">
    <property type="entry name" value="Clavaminate synthase-like"/>
    <property type="match status" value="1"/>
</dbReference>
<dbReference type="GO" id="GO:0006355">
    <property type="term" value="P:regulation of DNA-templated transcription"/>
    <property type="evidence" value="ECO:0007669"/>
    <property type="project" value="TreeGrafter"/>
</dbReference>
<feature type="region of interest" description="Disordered" evidence="14">
    <location>
        <begin position="278"/>
        <end position="307"/>
    </location>
</feature>
<feature type="compositionally biased region" description="Low complexity" evidence="14">
    <location>
        <begin position="1523"/>
        <end position="1533"/>
    </location>
</feature>
<feature type="compositionally biased region" description="Basic and acidic residues" evidence="14">
    <location>
        <begin position="450"/>
        <end position="465"/>
    </location>
</feature>
<evidence type="ECO:0000256" key="8">
    <source>
        <dbReference type="ARBA" id="ARBA00022833"/>
    </source>
</evidence>
<evidence type="ECO:0000313" key="20">
    <source>
        <dbReference type="Proteomes" id="UP001307849"/>
    </source>
</evidence>
<feature type="domain" description="PHD-type" evidence="15">
    <location>
        <begin position="460"/>
        <end position="510"/>
    </location>
</feature>
<dbReference type="InterPro" id="IPR036431">
    <property type="entry name" value="ARID_dom_sf"/>
</dbReference>
<evidence type="ECO:0000256" key="9">
    <source>
        <dbReference type="ARBA" id="ARBA00023002"/>
    </source>
</evidence>
<comment type="subcellular location">
    <subcellularLocation>
        <location evidence="2">Nucleus</location>
    </subcellularLocation>
</comment>
<dbReference type="Pfam" id="PF01388">
    <property type="entry name" value="ARID"/>
    <property type="match status" value="1"/>
</dbReference>
<feature type="region of interest" description="Disordered" evidence="14">
    <location>
        <begin position="323"/>
        <end position="360"/>
    </location>
</feature>
<dbReference type="GO" id="GO:0005634">
    <property type="term" value="C:nucleus"/>
    <property type="evidence" value="ECO:0007669"/>
    <property type="project" value="UniProtKB-SubCell"/>
</dbReference>